<name>A0A938BSN1_UNCW3</name>
<evidence type="ECO:0000256" key="5">
    <source>
        <dbReference type="ARBA" id="ARBA00022827"/>
    </source>
</evidence>
<accession>A0A938BSN1</accession>
<evidence type="ECO:0000256" key="1">
    <source>
        <dbReference type="ARBA" id="ARBA00001974"/>
    </source>
</evidence>
<dbReference type="Pfam" id="PF12831">
    <property type="entry name" value="FAD_oxidored"/>
    <property type="match status" value="1"/>
</dbReference>
<dbReference type="Gene3D" id="3.50.50.60">
    <property type="entry name" value="FAD/NAD(P)-binding domain"/>
    <property type="match status" value="4"/>
</dbReference>
<reference evidence="10" key="1">
    <citation type="submission" date="2019-03" db="EMBL/GenBank/DDBJ databases">
        <title>Lake Tanganyika Metagenome-Assembled Genomes (MAGs).</title>
        <authorList>
            <person name="Tran P."/>
        </authorList>
    </citation>
    <scope>NUCLEOTIDE SEQUENCE</scope>
    <source>
        <strain evidence="10">K_DeepCast_150m_m2_040</strain>
    </source>
</reference>
<feature type="domain" description="4Fe-4S ferredoxin-type" evidence="9">
    <location>
        <begin position="151"/>
        <end position="185"/>
    </location>
</feature>
<dbReference type="SUPFAM" id="SSF51905">
    <property type="entry name" value="FAD/NAD(P)-binding domain"/>
    <property type="match status" value="2"/>
</dbReference>
<dbReference type="Gene3D" id="3.30.70.20">
    <property type="match status" value="2"/>
</dbReference>
<evidence type="ECO:0000256" key="7">
    <source>
        <dbReference type="ARBA" id="ARBA00023004"/>
    </source>
</evidence>
<dbReference type="PANTHER" id="PTHR43498:SF1">
    <property type="entry name" value="COB--COM HETERODISULFIDE REDUCTASE IRON-SULFUR SUBUNIT A"/>
    <property type="match status" value="1"/>
</dbReference>
<evidence type="ECO:0000256" key="4">
    <source>
        <dbReference type="ARBA" id="ARBA00022723"/>
    </source>
</evidence>
<feature type="domain" description="4Fe-4S ferredoxin-type" evidence="9">
    <location>
        <begin position="943"/>
        <end position="972"/>
    </location>
</feature>
<dbReference type="PANTHER" id="PTHR43498">
    <property type="entry name" value="FERREDOXIN:COB-COM HETERODISULFIDE REDUCTASE SUBUNIT A"/>
    <property type="match status" value="1"/>
</dbReference>
<comment type="caution">
    <text evidence="10">The sequence shown here is derived from an EMBL/GenBank/DDBJ whole genome shotgun (WGS) entry which is preliminary data.</text>
</comment>
<dbReference type="PROSITE" id="PS00198">
    <property type="entry name" value="4FE4S_FER_1"/>
    <property type="match status" value="1"/>
</dbReference>
<sequence>MPEPSTGKVGAVLVVGGGIGGVQASLDLADSGYKVYLVERASAIGGVMAMLDKTFPTNDCSMCILSPKLVAAGRHENIELLTQTEVLGVTGEPGNLRVKLRRHARSVDLAKCTGCGDCLTKCPVRDLTNDFEGGLNKRRAIYRLYAQAVPNAPTIDRAQCLKFTKDKCGACQKACKAGAIDYTQQDQEFEVEVGSIVVTAGSKIAPTVLRPEYGHGRYPNVVTSLEFERILSASGPYSGHVKRPSDGKEPKRIAWLQCVGSRDDSVERGYCSAMCCMYAVKEAVIAKEHAKDVEPTVFYMDMRSYGKDFDKYVERAEQQYGVRLLRARVAEVREDPQTRNLVLRFAGDSGQRSEEFDLVVLSCGFVPPPELAELSKRLDIELDRFGFATTDSWSPTATSRAGIGVAGSFAQPMAIPETVTGASGAAAAAEEMLSAERGQLAVVKEMPAETDVRGAAPRIGVFVCHCGINIGGIVRVPEVTEFARSLPHVVYAEENLYSCSGDTQDKIKDRIREHRLNRVVVASCSPRTHEPLFQATVTEAGLNPHLFAMTNIRDQCSWVHMKEPDRATEKSKDLVKMAVARALRLKPLPKVKLPVTKAGLVIGGGVAGMTAALALAGEGFDVFLVEQEKTLGGNARSIARTVEGDDVRARLADLAAKAGCHPRIKVFTGAGIKAIDGFVGNFQTTIQRDVGGERKEESFKHGVVVVATGAQYRTPTEYCYGQSPRIVSQKELEQALESSNPGPLDPFSFRSVVMVQCVGSREPERPYCSRICCAEAVKNALKLKELNPDTEVYVLYRDIRTYGLREEYYRQARQKGVVFIRYTPERKPEVRIEAGRPLVTGFDPILNQAIEFAPDLLVLSSGLVPQAGSEQLAQMLKVPLNAEGFFLEAHMKLRPVDFATEGVFMAGLCHFPKFIDEATAQAQAAAGRVATILSRDTLEAEATVASVNPDRCSACHMCEGLCAYRAIEVKTINERTRKQAAVVNEALCKGCGACAANCRSLAIDIRGFQSENISREIAALLD</sequence>
<dbReference type="AlphaFoldDB" id="A0A938BSN1"/>
<comment type="similarity">
    <text evidence="2">Belongs to the HdrA family.</text>
</comment>
<evidence type="ECO:0000256" key="3">
    <source>
        <dbReference type="ARBA" id="ARBA00022485"/>
    </source>
</evidence>
<keyword evidence="5" id="KW-0285">Flavoprotein</keyword>
<keyword evidence="4" id="KW-0479">Metal-binding</keyword>
<dbReference type="InterPro" id="IPR017896">
    <property type="entry name" value="4Fe4S_Fe-S-bd"/>
</dbReference>
<gene>
    <name evidence="10" type="ORF">FJY68_13170</name>
</gene>
<keyword evidence="8" id="KW-0411">Iron-sulfur</keyword>
<evidence type="ECO:0000259" key="9">
    <source>
        <dbReference type="PROSITE" id="PS51379"/>
    </source>
</evidence>
<organism evidence="10 11">
    <name type="scientific">candidate division WOR-3 bacterium</name>
    <dbReference type="NCBI Taxonomy" id="2052148"/>
    <lineage>
        <taxon>Bacteria</taxon>
        <taxon>Bacteria division WOR-3</taxon>
    </lineage>
</organism>
<evidence type="ECO:0000256" key="2">
    <source>
        <dbReference type="ARBA" id="ARBA00006561"/>
    </source>
</evidence>
<keyword evidence="5" id="KW-0274">FAD</keyword>
<dbReference type="Proteomes" id="UP000779900">
    <property type="component" value="Unassembled WGS sequence"/>
</dbReference>
<proteinExistence type="inferred from homology"/>
<dbReference type="EMBL" id="VGIR01000134">
    <property type="protein sequence ID" value="MBM3332775.1"/>
    <property type="molecule type" value="Genomic_DNA"/>
</dbReference>
<evidence type="ECO:0000313" key="10">
    <source>
        <dbReference type="EMBL" id="MBM3332775.1"/>
    </source>
</evidence>
<keyword evidence="6" id="KW-0560">Oxidoreductase</keyword>
<dbReference type="GO" id="GO:0051539">
    <property type="term" value="F:4 iron, 4 sulfur cluster binding"/>
    <property type="evidence" value="ECO:0007669"/>
    <property type="project" value="UniProtKB-KW"/>
</dbReference>
<keyword evidence="7" id="KW-0408">Iron</keyword>
<dbReference type="InterPro" id="IPR039650">
    <property type="entry name" value="HdrA-like"/>
</dbReference>
<dbReference type="PROSITE" id="PS51379">
    <property type="entry name" value="4FE4S_FER_2"/>
    <property type="match status" value="4"/>
</dbReference>
<dbReference type="InterPro" id="IPR023753">
    <property type="entry name" value="FAD/NAD-binding_dom"/>
</dbReference>
<dbReference type="SUPFAM" id="SSF54862">
    <property type="entry name" value="4Fe-4S ferredoxins"/>
    <property type="match status" value="1"/>
</dbReference>
<dbReference type="Pfam" id="PF07992">
    <property type="entry name" value="Pyr_redox_2"/>
    <property type="match status" value="2"/>
</dbReference>
<feature type="domain" description="4Fe-4S ferredoxin-type" evidence="9">
    <location>
        <begin position="979"/>
        <end position="1008"/>
    </location>
</feature>
<dbReference type="InterPro" id="IPR036188">
    <property type="entry name" value="FAD/NAD-bd_sf"/>
</dbReference>
<dbReference type="InterPro" id="IPR017900">
    <property type="entry name" value="4Fe4S_Fe_S_CS"/>
</dbReference>
<dbReference type="GO" id="GO:0046872">
    <property type="term" value="F:metal ion binding"/>
    <property type="evidence" value="ECO:0007669"/>
    <property type="project" value="UniProtKB-KW"/>
</dbReference>
<keyword evidence="3" id="KW-0004">4Fe-4S</keyword>
<protein>
    <submittedName>
        <fullName evidence="10">CoB--CoM heterodisulfide reductase iron-sulfur subunit A family protein</fullName>
    </submittedName>
</protein>
<evidence type="ECO:0000256" key="6">
    <source>
        <dbReference type="ARBA" id="ARBA00023002"/>
    </source>
</evidence>
<evidence type="ECO:0000256" key="8">
    <source>
        <dbReference type="ARBA" id="ARBA00023014"/>
    </source>
</evidence>
<dbReference type="GO" id="GO:0016491">
    <property type="term" value="F:oxidoreductase activity"/>
    <property type="evidence" value="ECO:0007669"/>
    <property type="project" value="UniProtKB-KW"/>
</dbReference>
<feature type="domain" description="4Fe-4S ferredoxin-type" evidence="9">
    <location>
        <begin position="103"/>
        <end position="132"/>
    </location>
</feature>
<evidence type="ECO:0000313" key="11">
    <source>
        <dbReference type="Proteomes" id="UP000779900"/>
    </source>
</evidence>
<comment type="cofactor">
    <cofactor evidence="1">
        <name>FAD</name>
        <dbReference type="ChEBI" id="CHEBI:57692"/>
    </cofactor>
</comment>